<keyword evidence="5" id="KW-0813">Transport</keyword>
<feature type="transmembrane region" description="Helical" evidence="5">
    <location>
        <begin position="243"/>
        <end position="264"/>
    </location>
</feature>
<feature type="transmembrane region" description="Helical" evidence="5">
    <location>
        <begin position="162"/>
        <end position="186"/>
    </location>
</feature>
<evidence type="ECO:0000256" key="6">
    <source>
        <dbReference type="RuleBase" id="RU000320"/>
    </source>
</evidence>
<evidence type="ECO:0000313" key="8">
    <source>
        <dbReference type="EMBL" id="MFC4308213.1"/>
    </source>
</evidence>
<feature type="transmembrane region" description="Helical" evidence="5">
    <location>
        <begin position="407"/>
        <end position="427"/>
    </location>
</feature>
<comment type="subunit">
    <text evidence="5">NDH-1 is composed of 14 different subunits. Subunits NuoA, H, J, K, L, M, N constitute the membrane sector of the complex.</text>
</comment>
<evidence type="ECO:0000256" key="2">
    <source>
        <dbReference type="ARBA" id="ARBA00022692"/>
    </source>
</evidence>
<comment type="function">
    <text evidence="5">NDH-1 shuttles electrons from NADH, via FMN and iron-sulfur (Fe-S) centers, to quinones in the respiratory chain. The immediate electron acceptor for the enzyme in this species is believed to be ubiquinone. Couples the redox reaction to proton translocation (for every two electrons transferred, four hydrogen ions are translocated across the cytoplasmic membrane), and thus conserves the redox energy in a proton gradient.</text>
</comment>
<feature type="transmembrane region" description="Helical" evidence="5">
    <location>
        <begin position="206"/>
        <end position="231"/>
    </location>
</feature>
<evidence type="ECO:0000256" key="1">
    <source>
        <dbReference type="ARBA" id="ARBA00004127"/>
    </source>
</evidence>
<feature type="transmembrane region" description="Helical" evidence="5">
    <location>
        <begin position="276"/>
        <end position="295"/>
    </location>
</feature>
<feature type="transmembrane region" description="Helical" evidence="5">
    <location>
        <begin position="108"/>
        <end position="125"/>
    </location>
</feature>
<dbReference type="PRINTS" id="PR01434">
    <property type="entry name" value="NADHDHGNASE5"/>
</dbReference>
<keyword evidence="4 5" id="KW-0472">Membrane</keyword>
<dbReference type="EC" id="7.1.1.-" evidence="5"/>
<dbReference type="NCBIfam" id="NF004442">
    <property type="entry name" value="PRK05777.1-5"/>
    <property type="match status" value="1"/>
</dbReference>
<keyword evidence="3 5" id="KW-1133">Transmembrane helix</keyword>
<keyword evidence="9" id="KW-1185">Reference proteome</keyword>
<evidence type="ECO:0000259" key="7">
    <source>
        <dbReference type="Pfam" id="PF00361"/>
    </source>
</evidence>
<protein>
    <recommendedName>
        <fullName evidence="5">NADH-quinone oxidoreductase subunit N</fullName>
        <ecNumber evidence="5">7.1.1.-</ecNumber>
    </recommendedName>
    <alternativeName>
        <fullName evidence="5">NADH dehydrogenase I subunit N</fullName>
    </alternativeName>
    <alternativeName>
        <fullName evidence="5">NDH-1 subunit N</fullName>
    </alternativeName>
</protein>
<keyword evidence="5" id="KW-0830">Ubiquinone</keyword>
<feature type="transmembrane region" description="Helical" evidence="5">
    <location>
        <begin position="40"/>
        <end position="60"/>
    </location>
</feature>
<dbReference type="InterPro" id="IPR010096">
    <property type="entry name" value="NADH-Q_OxRdtase_suN/2"/>
</dbReference>
<gene>
    <name evidence="5 8" type="primary">nuoN</name>
    <name evidence="8" type="ORF">ACFPN2_03880</name>
</gene>
<feature type="transmembrane region" description="Helical" evidence="5">
    <location>
        <begin position="131"/>
        <end position="150"/>
    </location>
</feature>
<feature type="transmembrane region" description="Helical" evidence="5">
    <location>
        <begin position="329"/>
        <end position="351"/>
    </location>
</feature>
<evidence type="ECO:0000256" key="4">
    <source>
        <dbReference type="ARBA" id="ARBA00023136"/>
    </source>
</evidence>
<dbReference type="NCBIfam" id="TIGR01770">
    <property type="entry name" value="NDH_I_N"/>
    <property type="match status" value="1"/>
</dbReference>
<keyword evidence="5" id="KW-1278">Translocase</keyword>
<keyword evidence="5" id="KW-0520">NAD</keyword>
<comment type="caution">
    <text evidence="8">The sequence shown here is derived from an EMBL/GenBank/DDBJ whole genome shotgun (WGS) entry which is preliminary data.</text>
</comment>
<feature type="transmembrane region" description="Helical" evidence="5">
    <location>
        <begin position="12"/>
        <end position="33"/>
    </location>
</feature>
<organism evidence="8 9">
    <name type="scientific">Steroidobacter flavus</name>
    <dbReference type="NCBI Taxonomy" id="1842136"/>
    <lineage>
        <taxon>Bacteria</taxon>
        <taxon>Pseudomonadati</taxon>
        <taxon>Pseudomonadota</taxon>
        <taxon>Gammaproteobacteria</taxon>
        <taxon>Steroidobacterales</taxon>
        <taxon>Steroidobacteraceae</taxon>
        <taxon>Steroidobacter</taxon>
    </lineage>
</organism>
<sequence length="480" mass="51412">MEAVVTNFGMQAAAAEIFLLSAICAILLIDVFLDDSKRWLTYGLTMLTLVGCAFVTFSYSVDSRVVAFDGMFIADPMGDVLKLFTYGTVAVSLLYSREYLQRHGLFRGEFFILTLVALLGVMVMVSAGSLLTVYLGVELLALSLYALVAFDRDSGIAAESAMKYFVLGAIASGCLLYGFSILYGVAGTLQLDELAVAVREVGAGNLGLIFGLAFVIVGISFKFGAVPFHMWVPDVYHGAPTPVTLFIGSAPKIASFVLAIRVLAEGLDAMVASWQHMLIAISVASMIIGNVVAIAQTNLKRMLAYSTISHVGFILLGILAGTTDGYRASMFYTLTYVIMSVGSFGMILLLSREGFEGDQIEDFKGLARKSPWFAAVMMMLMFSTAGVPPFVGFWAKLAVLGAVVNVGLSWLAAVSVLLSVVAAFYYLRIIKLMYFDEPSDAYTIEAGGTLRAVLSANGVAVLALGIFPSVLLDLCARVLP</sequence>
<feature type="transmembrane region" description="Helical" evidence="5">
    <location>
        <begin position="372"/>
        <end position="395"/>
    </location>
</feature>
<dbReference type="HAMAP" id="MF_00445">
    <property type="entry name" value="NDH1_NuoN_1"/>
    <property type="match status" value="1"/>
</dbReference>
<dbReference type="Pfam" id="PF00361">
    <property type="entry name" value="Proton_antipo_M"/>
    <property type="match status" value="1"/>
</dbReference>
<evidence type="ECO:0000256" key="5">
    <source>
        <dbReference type="HAMAP-Rule" id="MF_00445"/>
    </source>
</evidence>
<evidence type="ECO:0000313" key="9">
    <source>
        <dbReference type="Proteomes" id="UP001595904"/>
    </source>
</evidence>
<reference evidence="9" key="1">
    <citation type="journal article" date="2019" name="Int. J. Syst. Evol. Microbiol.">
        <title>The Global Catalogue of Microorganisms (GCM) 10K type strain sequencing project: providing services to taxonomists for standard genome sequencing and annotation.</title>
        <authorList>
            <consortium name="The Broad Institute Genomics Platform"/>
            <consortium name="The Broad Institute Genome Sequencing Center for Infectious Disease"/>
            <person name="Wu L."/>
            <person name="Ma J."/>
        </authorList>
    </citation>
    <scope>NUCLEOTIDE SEQUENCE [LARGE SCALE GENOMIC DNA]</scope>
    <source>
        <strain evidence="9">CGMCC 1.10759</strain>
    </source>
</reference>
<feature type="transmembrane region" description="Helical" evidence="5">
    <location>
        <begin position="80"/>
        <end position="96"/>
    </location>
</feature>
<proteinExistence type="inferred from homology"/>
<feature type="domain" description="NADH:quinone oxidoreductase/Mrp antiporter transmembrane" evidence="7">
    <location>
        <begin position="127"/>
        <end position="420"/>
    </location>
</feature>
<dbReference type="PANTHER" id="PTHR22773">
    <property type="entry name" value="NADH DEHYDROGENASE"/>
    <property type="match status" value="1"/>
</dbReference>
<evidence type="ECO:0000256" key="3">
    <source>
        <dbReference type="ARBA" id="ARBA00022989"/>
    </source>
</evidence>
<accession>A0ABV8SNT0</accession>
<comment type="similarity">
    <text evidence="5">Belongs to the complex I subunit 2 family.</text>
</comment>
<keyword evidence="5" id="KW-1003">Cell membrane</keyword>
<dbReference type="RefSeq" id="WP_380595159.1">
    <property type="nucleotide sequence ID" value="NZ_JBHSDU010000001.1"/>
</dbReference>
<keyword evidence="5" id="KW-0874">Quinone</keyword>
<keyword evidence="2 5" id="KW-0812">Transmembrane</keyword>
<comment type="subcellular location">
    <subcellularLocation>
        <location evidence="5">Cell membrane</location>
        <topology evidence="5">Multi-pass membrane protein</topology>
    </subcellularLocation>
    <subcellularLocation>
        <location evidence="1">Endomembrane system</location>
        <topology evidence="1">Multi-pass membrane protein</topology>
    </subcellularLocation>
    <subcellularLocation>
        <location evidence="6">Membrane</location>
        <topology evidence="6">Multi-pass membrane protein</topology>
    </subcellularLocation>
</comment>
<name>A0ABV8SNT0_9GAMM</name>
<comment type="catalytic activity">
    <reaction evidence="5">
        <text>a quinone + NADH + 5 H(+)(in) = a quinol + NAD(+) + 4 H(+)(out)</text>
        <dbReference type="Rhea" id="RHEA:57888"/>
        <dbReference type="ChEBI" id="CHEBI:15378"/>
        <dbReference type="ChEBI" id="CHEBI:24646"/>
        <dbReference type="ChEBI" id="CHEBI:57540"/>
        <dbReference type="ChEBI" id="CHEBI:57945"/>
        <dbReference type="ChEBI" id="CHEBI:132124"/>
    </reaction>
</comment>
<dbReference type="InterPro" id="IPR001750">
    <property type="entry name" value="ND/Mrp_TM"/>
</dbReference>
<feature type="transmembrane region" description="Helical" evidence="5">
    <location>
        <begin position="448"/>
        <end position="471"/>
    </location>
</feature>
<dbReference type="Proteomes" id="UP001595904">
    <property type="component" value="Unassembled WGS sequence"/>
</dbReference>
<dbReference type="EMBL" id="JBHSDU010000001">
    <property type="protein sequence ID" value="MFC4308213.1"/>
    <property type="molecule type" value="Genomic_DNA"/>
</dbReference>
<feature type="transmembrane region" description="Helical" evidence="5">
    <location>
        <begin position="302"/>
        <end position="323"/>
    </location>
</feature>